<dbReference type="Pfam" id="PF01610">
    <property type="entry name" value="DDE_Tnp_ISL3"/>
    <property type="match status" value="1"/>
</dbReference>
<reference evidence="2 3" key="1">
    <citation type="submission" date="2020-04" db="EMBL/GenBank/DDBJ databases">
        <title>Nesterenkonia sp. nov., isolated from marine sediment.</title>
        <authorList>
            <person name="Zhang G."/>
        </authorList>
    </citation>
    <scope>NUCLEOTIDE SEQUENCE [LARGE SCALE GENOMIC DNA]</scope>
    <source>
        <strain evidence="2 3">MY13</strain>
    </source>
</reference>
<dbReference type="InterPro" id="IPR005814">
    <property type="entry name" value="Aminotrans_3"/>
</dbReference>
<organism evidence="2 3">
    <name type="scientific">Nesterenkonia sedimenti</name>
    <dbReference type="NCBI Taxonomy" id="1463632"/>
    <lineage>
        <taxon>Bacteria</taxon>
        <taxon>Bacillati</taxon>
        <taxon>Actinomycetota</taxon>
        <taxon>Actinomycetes</taxon>
        <taxon>Micrococcales</taxon>
        <taxon>Micrococcaceae</taxon>
        <taxon>Nesterenkonia</taxon>
    </lineage>
</organism>
<accession>A0A7X8TKB5</accession>
<dbReference type="Pfam" id="PF00202">
    <property type="entry name" value="Aminotran_3"/>
    <property type="match status" value="1"/>
</dbReference>
<protein>
    <submittedName>
        <fullName evidence="2">Aminotransferase class III-fold pyridoxal phosphate-dependent enzyme</fullName>
    </submittedName>
</protein>
<keyword evidence="2" id="KW-0808">Transferase</keyword>
<evidence type="ECO:0000259" key="1">
    <source>
        <dbReference type="Pfam" id="PF01610"/>
    </source>
</evidence>
<dbReference type="InterPro" id="IPR002560">
    <property type="entry name" value="Transposase_DDE"/>
</dbReference>
<comment type="caution">
    <text evidence="2">The sequence shown here is derived from an EMBL/GenBank/DDBJ whole genome shotgun (WGS) entry which is preliminary data.</text>
</comment>
<keyword evidence="3" id="KW-1185">Reference proteome</keyword>
<dbReference type="InterPro" id="IPR015421">
    <property type="entry name" value="PyrdxlP-dep_Trfase_major"/>
</dbReference>
<dbReference type="AlphaFoldDB" id="A0A7X8TKB5"/>
<dbReference type="Proteomes" id="UP000523139">
    <property type="component" value="Unassembled WGS sequence"/>
</dbReference>
<sequence>MTVAAADMVETDKMAATVKKWWTEIKVFVRTRINNGHTEAANTAIKHIKRADRGFRNHRNYQSRILGTSVRHTCRHQRISYRQRLHAPRVIAVPGFFKQIVHWWRENGVVFIADEVQTGFARTGRWFTETRSRRPMSRRPCPRTP</sequence>
<evidence type="ECO:0000313" key="2">
    <source>
        <dbReference type="EMBL" id="NLS10125.1"/>
    </source>
</evidence>
<dbReference type="SUPFAM" id="SSF53383">
    <property type="entry name" value="PLP-dependent transferases"/>
    <property type="match status" value="1"/>
</dbReference>
<dbReference type="Gene3D" id="3.40.640.10">
    <property type="entry name" value="Type I PLP-dependent aspartate aminotransferase-like (Major domain)"/>
    <property type="match status" value="1"/>
</dbReference>
<dbReference type="GO" id="GO:0030170">
    <property type="term" value="F:pyridoxal phosphate binding"/>
    <property type="evidence" value="ECO:0007669"/>
    <property type="project" value="InterPro"/>
</dbReference>
<dbReference type="EMBL" id="JABAHY010000007">
    <property type="protein sequence ID" value="NLS10125.1"/>
    <property type="molecule type" value="Genomic_DNA"/>
</dbReference>
<proteinExistence type="predicted"/>
<gene>
    <name evidence="2" type="ORF">HGQ17_08965</name>
</gene>
<feature type="domain" description="Transposase IS204/IS1001/IS1096/IS1165 DDE" evidence="1">
    <location>
        <begin position="5"/>
        <end position="65"/>
    </location>
</feature>
<name>A0A7X8TKB5_9MICC</name>
<dbReference type="GO" id="GO:0008483">
    <property type="term" value="F:transaminase activity"/>
    <property type="evidence" value="ECO:0007669"/>
    <property type="project" value="UniProtKB-KW"/>
</dbReference>
<keyword evidence="2" id="KW-0032">Aminotransferase</keyword>
<evidence type="ECO:0000313" key="3">
    <source>
        <dbReference type="Proteomes" id="UP000523139"/>
    </source>
</evidence>
<dbReference type="InterPro" id="IPR015424">
    <property type="entry name" value="PyrdxlP-dep_Trfase"/>
</dbReference>